<accession>E4QAC6</accession>
<dbReference type="KEGG" id="chd:Calhy_2539"/>
<dbReference type="HOGENOM" id="CLU_2859230_0_0_9"/>
<name>E4QAC6_CALH1</name>
<evidence type="ECO:0000313" key="1">
    <source>
        <dbReference type="EMBL" id="ADQ08230.1"/>
    </source>
</evidence>
<sequence>MYVIAVLIRDKRNEEKIYEMIEDAFSSDVVNDEILKKREKVLEEIKSIGEIEVYNYIQKYGVSM</sequence>
<dbReference type="Proteomes" id="UP000006890">
    <property type="component" value="Chromosome"/>
</dbReference>
<protein>
    <submittedName>
        <fullName evidence="1">Uncharacterized protein</fullName>
    </submittedName>
</protein>
<organism evidence="1 2">
    <name type="scientific">Caldicellulosiruptor hydrothermalis (strain DSM 18901 / VKM B-2411 / 108)</name>
    <dbReference type="NCBI Taxonomy" id="632292"/>
    <lineage>
        <taxon>Bacteria</taxon>
        <taxon>Bacillati</taxon>
        <taxon>Bacillota</taxon>
        <taxon>Bacillota incertae sedis</taxon>
        <taxon>Caldicellulosiruptorales</taxon>
        <taxon>Caldicellulosiruptoraceae</taxon>
        <taxon>Caldicellulosiruptor</taxon>
    </lineage>
</organism>
<gene>
    <name evidence="1" type="ordered locus">Calhy_2539</name>
</gene>
<dbReference type="EMBL" id="CP002219">
    <property type="protein sequence ID" value="ADQ08230.1"/>
    <property type="molecule type" value="Genomic_DNA"/>
</dbReference>
<reference key="1">
    <citation type="submission" date="2010-09" db="EMBL/GenBank/DDBJ databases">
        <title>Complete sequence of Caldicellulosiruptor hydrothermalis 108.</title>
        <authorList>
            <consortium name="US DOE Joint Genome Institute"/>
            <person name="Lucas S."/>
            <person name="Copeland A."/>
            <person name="Lapidus A."/>
            <person name="Cheng J.-F."/>
            <person name="Bruce D."/>
            <person name="Goodwin L."/>
            <person name="Pitluck S."/>
            <person name="Davenport K."/>
            <person name="Detter J.C."/>
            <person name="Han C."/>
            <person name="Tapia R."/>
            <person name="Land M."/>
            <person name="Hauser L."/>
            <person name="Chang Y.-J."/>
            <person name="Jeffries C."/>
            <person name="Kyrpides N."/>
            <person name="Ivanova N."/>
            <person name="Mikhailova N."/>
            <person name="Blumer-Schuette S.E."/>
            <person name="Kelly R.M."/>
            <person name="Woyke T."/>
        </authorList>
    </citation>
    <scope>NUCLEOTIDE SEQUENCE</scope>
    <source>
        <strain>108</strain>
    </source>
</reference>
<evidence type="ECO:0000313" key="2">
    <source>
        <dbReference type="Proteomes" id="UP000006890"/>
    </source>
</evidence>
<proteinExistence type="predicted"/>
<reference evidence="1 2" key="2">
    <citation type="journal article" date="2011" name="J. Bacteriol.">
        <title>Complete genome sequences for the anaerobic, extremely thermophilic plant biomass-degrading bacteria Caldicellulosiruptor hydrothermalis, Caldicellulosiruptor kristjanssonii, Caldicellulosiruptor kronotskyensis, Caldicellulosiruptor owensenis, and Caldicellulosiruptor lactoaceticus.</title>
        <authorList>
            <person name="Blumer-Schuette S.E."/>
            <person name="Ozdemir I."/>
            <person name="Mistry D."/>
            <person name="Lucas S."/>
            <person name="Lapidus A."/>
            <person name="Cheng J.F."/>
            <person name="Goodwin L.A."/>
            <person name="Pitluck S."/>
            <person name="Land M.L."/>
            <person name="Hauser L.J."/>
            <person name="Woyke T."/>
            <person name="Mikhailova N."/>
            <person name="Pati A."/>
            <person name="Kyrpides N.C."/>
            <person name="Ivanova N."/>
            <person name="Detter J.C."/>
            <person name="Walston-Davenport K."/>
            <person name="Han S."/>
            <person name="Adams M.W."/>
            <person name="Kelly R.M."/>
        </authorList>
    </citation>
    <scope>NUCLEOTIDE SEQUENCE [LARGE SCALE GENOMIC DNA]</scope>
    <source>
        <strain evidence="2">DSM 18901 / VKM B-2411 / 108</strain>
    </source>
</reference>
<dbReference type="AlphaFoldDB" id="E4QAC6"/>
<dbReference type="RefSeq" id="WP_013404365.1">
    <property type="nucleotide sequence ID" value="NC_014652.1"/>
</dbReference>
<dbReference type="STRING" id="632292.Calhy_2539"/>
<keyword evidence="2" id="KW-1185">Reference proteome</keyword>